<feature type="transmembrane region" description="Helical" evidence="2">
    <location>
        <begin position="354"/>
        <end position="375"/>
    </location>
</feature>
<dbReference type="Proteomes" id="UP000009027">
    <property type="component" value="Unassembled WGS sequence"/>
</dbReference>
<feature type="compositionally biased region" description="Basic and acidic residues" evidence="1">
    <location>
        <begin position="295"/>
        <end position="304"/>
    </location>
</feature>
<evidence type="ECO:0000313" key="5">
    <source>
        <dbReference type="Proteomes" id="UP000009027"/>
    </source>
</evidence>
<dbReference type="AlphaFoldDB" id="F9WSI4"/>
<evidence type="ECO:0008006" key="6">
    <source>
        <dbReference type="Google" id="ProtNLM"/>
    </source>
</evidence>
<keyword evidence="5" id="KW-1185">Reference proteome</keyword>
<evidence type="ECO:0000256" key="3">
    <source>
        <dbReference type="SAM" id="SignalP"/>
    </source>
</evidence>
<evidence type="ECO:0000256" key="1">
    <source>
        <dbReference type="SAM" id="MobiDB-lite"/>
    </source>
</evidence>
<sequence>MQMRRYVVPLFVAALCLIDVVRCQTSSYENEIAWALCKMGSTHRRMSMVFDVLQQNISKTDETLSGLETDLWKLWKAGLPDAKYREVDKKVSAVANSFHHVKRAAKNAQKELKEFIGRVESGYYNDHHLRLEGRKFGESVSNCQNSATYKEETSEQLRKRLESGSDSLKAWATEESGKWESEQKDAESSLLSNENRYTSEYGTLHKAFKDLVTGSKINLETVSFYMPTALEGVPAADAAVNEAKKFVVVAMANECQGVTSEAAAPEEKHEKCEKLNKKLQEIKEKKRQANNGDSEGPKSSDAKSADATPTSSASQKVFVEEVLDSADGDELMELVQTADKPSSANNSKLTPTNLALAISIPVALVLIGAAAFLVMRRRTAEKVVPTI</sequence>
<feature type="signal peptide" evidence="3">
    <location>
        <begin position="1"/>
        <end position="23"/>
    </location>
</feature>
<keyword evidence="3" id="KW-0732">Signal</keyword>
<feature type="chain" id="PRO_5003395312" description="65 kDa invariant surface glycoprotein" evidence="3">
    <location>
        <begin position="24"/>
        <end position="387"/>
    </location>
</feature>
<evidence type="ECO:0000256" key="2">
    <source>
        <dbReference type="SAM" id="Phobius"/>
    </source>
</evidence>
<evidence type="ECO:0000313" key="4">
    <source>
        <dbReference type="EMBL" id="CCD20523.1"/>
    </source>
</evidence>
<dbReference type="EMBL" id="CAEX01005786">
    <property type="protein sequence ID" value="CCD20523.1"/>
    <property type="molecule type" value="Genomic_DNA"/>
</dbReference>
<accession>F9WSI4</accession>
<proteinExistence type="predicted"/>
<name>F9WSI4_TRYVY</name>
<organism evidence="4 5">
    <name type="scientific">Trypanosoma vivax (strain Y486)</name>
    <dbReference type="NCBI Taxonomy" id="1055687"/>
    <lineage>
        <taxon>Eukaryota</taxon>
        <taxon>Discoba</taxon>
        <taxon>Euglenozoa</taxon>
        <taxon>Kinetoplastea</taxon>
        <taxon>Metakinetoplastina</taxon>
        <taxon>Trypanosomatida</taxon>
        <taxon>Trypanosomatidae</taxon>
        <taxon>Trypanosoma</taxon>
        <taxon>Duttonella</taxon>
    </lineage>
</organism>
<reference evidence="4 5" key="1">
    <citation type="journal article" date="2012" name="Proc. Natl. Acad. Sci. U.S.A.">
        <title>Antigenic diversity is generated by distinct evolutionary mechanisms in African trypanosome species.</title>
        <authorList>
            <person name="Jackson A.P."/>
            <person name="Berry A."/>
            <person name="Aslett M."/>
            <person name="Allison H.C."/>
            <person name="Burton P."/>
            <person name="Vavrova-Anderson J."/>
            <person name="Brown R."/>
            <person name="Browne H."/>
            <person name="Corton N."/>
            <person name="Hauser H."/>
            <person name="Gamble J."/>
            <person name="Gilderthorp R."/>
            <person name="Marcello L."/>
            <person name="McQuillan J."/>
            <person name="Otto T.D."/>
            <person name="Quail M.A."/>
            <person name="Sanders M.J."/>
            <person name="van Tonder A."/>
            <person name="Ginger M.L."/>
            <person name="Field M.C."/>
            <person name="Barry J.D."/>
            <person name="Hertz-Fowler C."/>
            <person name="Berriman M."/>
        </authorList>
    </citation>
    <scope>NUCLEOTIDE SEQUENCE</scope>
    <source>
        <strain evidence="4 5">Y486</strain>
    </source>
</reference>
<feature type="region of interest" description="Disordered" evidence="1">
    <location>
        <begin position="283"/>
        <end position="317"/>
    </location>
</feature>
<keyword evidence="2" id="KW-0472">Membrane</keyword>
<gene>
    <name evidence="4" type="ORF">TvY486_0033680</name>
</gene>
<keyword evidence="2" id="KW-0812">Transmembrane</keyword>
<keyword evidence="2" id="KW-1133">Transmembrane helix</keyword>
<protein>
    <recommendedName>
        <fullName evidence="6">65 kDa invariant surface glycoprotein</fullName>
    </recommendedName>
</protein>
<dbReference type="VEuPathDB" id="TriTrypDB:TvY486_0033680"/>